<dbReference type="InterPro" id="IPR018959">
    <property type="entry name" value="DUF1989"/>
</dbReference>
<evidence type="ECO:0000259" key="1">
    <source>
        <dbReference type="Pfam" id="PF09347"/>
    </source>
</evidence>
<dbReference type="Proteomes" id="UP000310719">
    <property type="component" value="Chromosome"/>
</dbReference>
<name>A0A4U9HVW1_9ENTR</name>
<dbReference type="PANTHER" id="PTHR31527">
    <property type="entry name" value="RE64534P"/>
    <property type="match status" value="1"/>
</dbReference>
<gene>
    <name evidence="2" type="ORF">NCTC13032_03180</name>
</gene>
<feature type="domain" description="DUF1989" evidence="1">
    <location>
        <begin position="2"/>
        <end position="95"/>
    </location>
</feature>
<dbReference type="STRING" id="83655.APT61_11775"/>
<organism evidence="2 3">
    <name type="scientific">Leclercia adecarboxylata</name>
    <dbReference type="NCBI Taxonomy" id="83655"/>
    <lineage>
        <taxon>Bacteria</taxon>
        <taxon>Pseudomonadati</taxon>
        <taxon>Pseudomonadota</taxon>
        <taxon>Gammaproteobacteria</taxon>
        <taxon>Enterobacterales</taxon>
        <taxon>Enterobacteriaceae</taxon>
        <taxon>Leclercia</taxon>
    </lineage>
</organism>
<proteinExistence type="predicted"/>
<reference evidence="2 3" key="1">
    <citation type="submission" date="2019-05" db="EMBL/GenBank/DDBJ databases">
        <authorList>
            <consortium name="Pathogen Informatics"/>
        </authorList>
    </citation>
    <scope>NUCLEOTIDE SEQUENCE [LARGE SCALE GENOMIC DNA]</scope>
    <source>
        <strain evidence="2 3">NCTC13032</strain>
    </source>
</reference>
<dbReference type="AlphaFoldDB" id="A0A4U9HVW1"/>
<evidence type="ECO:0000313" key="2">
    <source>
        <dbReference type="EMBL" id="VTP67701.1"/>
    </source>
</evidence>
<protein>
    <submittedName>
        <fullName evidence="2">Urea carboxylase-associated protein 1</fullName>
    </submittedName>
</protein>
<accession>A0A4U9HVW1</accession>
<evidence type="ECO:0000313" key="3">
    <source>
        <dbReference type="Proteomes" id="UP000310719"/>
    </source>
</evidence>
<dbReference type="EMBL" id="LR590464">
    <property type="protein sequence ID" value="VTP67701.1"/>
    <property type="molecule type" value="Genomic_DNA"/>
</dbReference>
<sequence>MLYSNLGNPLLTLVADTCGRHDTLGGACAQESNTVRYALDKRHMHSCRDNFLCACLHDGRLHKRDIGANINFFMNVPVDPAGRADLCRRHLRAGEICRAARRVQRHRADLQLPAAEQPLQRLEPDACGGTGMELTPTRWQRLRQALYRLF</sequence>
<dbReference type="Pfam" id="PF09347">
    <property type="entry name" value="DUF1989"/>
    <property type="match status" value="1"/>
</dbReference>
<dbReference type="PANTHER" id="PTHR31527:SF0">
    <property type="entry name" value="RE64534P"/>
    <property type="match status" value="1"/>
</dbReference>